<evidence type="ECO:0000313" key="3">
    <source>
        <dbReference type="EMBL" id="NOU58779.1"/>
    </source>
</evidence>
<dbReference type="EMBL" id="RZNH01000003">
    <property type="protein sequence ID" value="NOU58779.1"/>
    <property type="molecule type" value="Genomic_DNA"/>
</dbReference>
<gene>
    <name evidence="3" type="ORF">ELS83_03030</name>
</gene>
<dbReference type="Pfam" id="PF13505">
    <property type="entry name" value="OMP_b-brl"/>
    <property type="match status" value="1"/>
</dbReference>
<sequence>MRLVQFIAIIMSVFCFSSIKTEAQNKNQERKFFLKLYGGGSHVSNMNINGQDAELLNSINVDTKIGFSSGISIGYQWNEKIATVLGWEYKSNSSSTSIDNMEYDGNYASNTIYLDGLYSLYKNDKSTLYTGAGLAMIEEIDLDYETNGSEVSFSDSGRIGVHLILAYDYELSRRWILNTELRKSFFSKFDLKEEGGSNQTLVDLKYNPTTLNIGIKYMF</sequence>
<reference evidence="3 4" key="1">
    <citation type="submission" date="2018-12" db="EMBL/GenBank/DDBJ databases">
        <title>Marinifilum JC070 sp. nov., a marine bacterium isolated from Yongle Blue Hole in the South China Sea.</title>
        <authorList>
            <person name="Fu T."/>
        </authorList>
    </citation>
    <scope>NUCLEOTIDE SEQUENCE [LARGE SCALE GENOMIC DNA]</scope>
    <source>
        <strain evidence="3 4">JC070</strain>
    </source>
</reference>
<evidence type="ECO:0000313" key="4">
    <source>
        <dbReference type="Proteomes" id="UP000732105"/>
    </source>
</evidence>
<keyword evidence="1" id="KW-0732">Signal</keyword>
<organism evidence="3 4">
    <name type="scientific">Marinifilum caeruleilacunae</name>
    <dbReference type="NCBI Taxonomy" id="2499076"/>
    <lineage>
        <taxon>Bacteria</taxon>
        <taxon>Pseudomonadati</taxon>
        <taxon>Bacteroidota</taxon>
        <taxon>Bacteroidia</taxon>
        <taxon>Marinilabiliales</taxon>
        <taxon>Marinifilaceae</taxon>
    </lineage>
</organism>
<dbReference type="Proteomes" id="UP000732105">
    <property type="component" value="Unassembled WGS sequence"/>
</dbReference>
<accession>A0ABX1WRQ5</accession>
<dbReference type="SUPFAM" id="SSF56925">
    <property type="entry name" value="OMPA-like"/>
    <property type="match status" value="1"/>
</dbReference>
<dbReference type="InterPro" id="IPR027385">
    <property type="entry name" value="Beta-barrel_OMP"/>
</dbReference>
<comment type="caution">
    <text evidence="3">The sequence shown here is derived from an EMBL/GenBank/DDBJ whole genome shotgun (WGS) entry which is preliminary data.</text>
</comment>
<name>A0ABX1WRQ5_9BACT</name>
<dbReference type="Gene3D" id="2.40.160.20">
    <property type="match status" value="1"/>
</dbReference>
<evidence type="ECO:0000259" key="2">
    <source>
        <dbReference type="Pfam" id="PF13505"/>
    </source>
</evidence>
<feature type="domain" description="Outer membrane protein beta-barrel" evidence="2">
    <location>
        <begin position="34"/>
        <end position="219"/>
    </location>
</feature>
<keyword evidence="4" id="KW-1185">Reference proteome</keyword>
<dbReference type="InterPro" id="IPR011250">
    <property type="entry name" value="OMP/PagP_B-barrel"/>
</dbReference>
<evidence type="ECO:0000256" key="1">
    <source>
        <dbReference type="ARBA" id="ARBA00022729"/>
    </source>
</evidence>
<protein>
    <recommendedName>
        <fullName evidence="2">Outer membrane protein beta-barrel domain-containing protein</fullName>
    </recommendedName>
</protein>
<proteinExistence type="predicted"/>
<dbReference type="RefSeq" id="WP_171594057.1">
    <property type="nucleotide sequence ID" value="NZ_RZNH01000003.1"/>
</dbReference>